<name>A0A016W873_9BILA</name>
<sequence>MTQLVRQRTPNGTTLYDSRSYQDFCAFKFVWRYKRQAEAFPKSGSQQKGVVERWPAWAGWAGSRIRRLAQKDAVCDDNDEEDEEHEDHIEQSLNRDHAIEARPYSDKID</sequence>
<gene>
    <name evidence="2" type="primary">Acey_s1039.g3469</name>
    <name evidence="2" type="ORF">Y032_1039g3469</name>
</gene>
<feature type="region of interest" description="Disordered" evidence="1">
    <location>
        <begin position="74"/>
        <end position="109"/>
    </location>
</feature>
<accession>A0A016W873</accession>
<dbReference type="Proteomes" id="UP000024635">
    <property type="component" value="Unassembled WGS sequence"/>
</dbReference>
<evidence type="ECO:0000313" key="2">
    <source>
        <dbReference type="EMBL" id="EYC35497.1"/>
    </source>
</evidence>
<dbReference type="EMBL" id="JARK01000639">
    <property type="protein sequence ID" value="EYC35497.1"/>
    <property type="molecule type" value="Genomic_DNA"/>
</dbReference>
<comment type="caution">
    <text evidence="2">The sequence shown here is derived from an EMBL/GenBank/DDBJ whole genome shotgun (WGS) entry which is preliminary data.</text>
</comment>
<evidence type="ECO:0000256" key="1">
    <source>
        <dbReference type="SAM" id="MobiDB-lite"/>
    </source>
</evidence>
<protein>
    <submittedName>
        <fullName evidence="2">Uncharacterized protein</fullName>
    </submittedName>
</protein>
<dbReference type="AlphaFoldDB" id="A0A016W873"/>
<keyword evidence="3" id="KW-1185">Reference proteome</keyword>
<evidence type="ECO:0000313" key="3">
    <source>
        <dbReference type="Proteomes" id="UP000024635"/>
    </source>
</evidence>
<reference evidence="3" key="1">
    <citation type="journal article" date="2015" name="Nat. Genet.">
        <title>The genome and transcriptome of the zoonotic hookworm Ancylostoma ceylanicum identify infection-specific gene families.</title>
        <authorList>
            <person name="Schwarz E.M."/>
            <person name="Hu Y."/>
            <person name="Antoshechkin I."/>
            <person name="Miller M.M."/>
            <person name="Sternberg P.W."/>
            <person name="Aroian R.V."/>
        </authorList>
    </citation>
    <scope>NUCLEOTIDE SEQUENCE</scope>
    <source>
        <strain evidence="3">HY135</strain>
    </source>
</reference>
<organism evidence="2 3">
    <name type="scientific">Ancylostoma ceylanicum</name>
    <dbReference type="NCBI Taxonomy" id="53326"/>
    <lineage>
        <taxon>Eukaryota</taxon>
        <taxon>Metazoa</taxon>
        <taxon>Ecdysozoa</taxon>
        <taxon>Nematoda</taxon>
        <taxon>Chromadorea</taxon>
        <taxon>Rhabditida</taxon>
        <taxon>Rhabditina</taxon>
        <taxon>Rhabditomorpha</taxon>
        <taxon>Strongyloidea</taxon>
        <taxon>Ancylostomatidae</taxon>
        <taxon>Ancylostomatinae</taxon>
        <taxon>Ancylostoma</taxon>
    </lineage>
</organism>
<proteinExistence type="predicted"/>
<feature type="compositionally biased region" description="Acidic residues" evidence="1">
    <location>
        <begin position="75"/>
        <end position="85"/>
    </location>
</feature>
<feature type="compositionally biased region" description="Basic and acidic residues" evidence="1">
    <location>
        <begin position="86"/>
        <end position="109"/>
    </location>
</feature>